<accession>A0A0W7WKB5</accession>
<name>A0A0W7WKB5_9RHOB</name>
<dbReference type="GO" id="GO:0120147">
    <property type="term" value="F:formylglycine-generating oxidase activity"/>
    <property type="evidence" value="ECO:0007669"/>
    <property type="project" value="TreeGrafter"/>
</dbReference>
<dbReference type="STRING" id="1685382.AVJ23_09910"/>
<organism evidence="2 3">
    <name type="scientific">Pseudoponticoccus marisrubri</name>
    <dbReference type="NCBI Taxonomy" id="1685382"/>
    <lineage>
        <taxon>Bacteria</taxon>
        <taxon>Pseudomonadati</taxon>
        <taxon>Pseudomonadota</taxon>
        <taxon>Alphaproteobacteria</taxon>
        <taxon>Rhodobacterales</taxon>
        <taxon>Roseobacteraceae</taxon>
        <taxon>Pseudoponticoccus</taxon>
    </lineage>
</organism>
<dbReference type="Gene3D" id="3.90.1580.10">
    <property type="entry name" value="paralog of FGE (formylglycine-generating enzyme)"/>
    <property type="match status" value="1"/>
</dbReference>
<dbReference type="InterPro" id="IPR051043">
    <property type="entry name" value="Sulfatase_Mod_Factor_Kinase"/>
</dbReference>
<dbReference type="PANTHER" id="PTHR23150:SF19">
    <property type="entry name" value="FORMYLGLYCINE-GENERATING ENZYME"/>
    <property type="match status" value="1"/>
</dbReference>
<proteinExistence type="predicted"/>
<evidence type="ECO:0000259" key="1">
    <source>
        <dbReference type="Pfam" id="PF03781"/>
    </source>
</evidence>
<reference evidence="2 3" key="1">
    <citation type="submission" date="2015-12" db="EMBL/GenBank/DDBJ databases">
        <authorList>
            <person name="Shamseldin A."/>
            <person name="Moawad H."/>
            <person name="Abd El-Rahim W.M."/>
            <person name="Sadowsky M.J."/>
        </authorList>
    </citation>
    <scope>NUCLEOTIDE SEQUENCE [LARGE SCALE GENOMIC DNA]</scope>
    <source>
        <strain evidence="2 3">SJ5A-1</strain>
    </source>
</reference>
<evidence type="ECO:0000313" key="2">
    <source>
        <dbReference type="EMBL" id="KUF10966.1"/>
    </source>
</evidence>
<dbReference type="EMBL" id="LPXO01000005">
    <property type="protein sequence ID" value="KUF10966.1"/>
    <property type="molecule type" value="Genomic_DNA"/>
</dbReference>
<dbReference type="InterPro" id="IPR005532">
    <property type="entry name" value="SUMF_dom"/>
</dbReference>
<dbReference type="Proteomes" id="UP000054396">
    <property type="component" value="Unassembled WGS sequence"/>
</dbReference>
<dbReference type="InterPro" id="IPR042095">
    <property type="entry name" value="SUMF_sf"/>
</dbReference>
<dbReference type="InterPro" id="IPR016187">
    <property type="entry name" value="CTDL_fold"/>
</dbReference>
<dbReference type="PANTHER" id="PTHR23150">
    <property type="entry name" value="SULFATASE MODIFYING FACTOR 1, 2"/>
    <property type="match status" value="1"/>
</dbReference>
<comment type="caution">
    <text evidence="2">The sequence shown here is derived from an EMBL/GenBank/DDBJ whole genome shotgun (WGS) entry which is preliminary data.</text>
</comment>
<protein>
    <submittedName>
        <fullName evidence="2">Sulfatase modifying factor 1 (C-alpha-formyglycine-generating enzyme 1)</fullName>
    </submittedName>
</protein>
<sequence>MIEGDGESPLRERRVKPLDWERGTVTVAAFRRFVAATGYRTEAERFRWSFVFFSHLPETEGHTLGIDGLEWWRRVEGAHWARPAGPHGAPGQDDHPVVHVSWHDASAYARWAGGRLPKEHEWEHAARGGLGDVPFPWGDRAPDDTTFQPCNIWQGNFPHLNTGADGFAATAPAISFEANAYGLYNMVGNVWEWTADPFRVRTLKKTARQPASTEPRRLLKGGSFLCHASYCFRYRIAARTGNTPDSSSSHTGFRVVYPV</sequence>
<gene>
    <name evidence="2" type="ORF">AVJ23_09910</name>
</gene>
<keyword evidence="3" id="KW-1185">Reference proteome</keyword>
<dbReference type="Pfam" id="PF03781">
    <property type="entry name" value="FGE-sulfatase"/>
    <property type="match status" value="1"/>
</dbReference>
<feature type="domain" description="Sulfatase-modifying factor enzyme-like" evidence="1">
    <location>
        <begin position="5"/>
        <end position="256"/>
    </location>
</feature>
<dbReference type="AlphaFoldDB" id="A0A0W7WKB5"/>
<dbReference type="SUPFAM" id="SSF56436">
    <property type="entry name" value="C-type lectin-like"/>
    <property type="match status" value="1"/>
</dbReference>
<evidence type="ECO:0000313" key="3">
    <source>
        <dbReference type="Proteomes" id="UP000054396"/>
    </source>
</evidence>